<feature type="region of interest" description="Disordered" evidence="1">
    <location>
        <begin position="30"/>
        <end position="64"/>
    </location>
</feature>
<dbReference type="EMBL" id="GL380185">
    <property type="protein sequence ID" value="EGT49362.1"/>
    <property type="molecule type" value="Genomic_DNA"/>
</dbReference>
<proteinExistence type="predicted"/>
<name>G0PAP9_CAEBE</name>
<dbReference type="AlphaFoldDB" id="G0PAP9"/>
<evidence type="ECO:0000313" key="3">
    <source>
        <dbReference type="Proteomes" id="UP000008068"/>
    </source>
</evidence>
<protein>
    <submittedName>
        <fullName evidence="2">Uncharacterized protein</fullName>
    </submittedName>
</protein>
<sequence length="117" mass="13604">MVTYQHHYELFPNTPQLYFQIPKCRVNSESTNSDSAIYEPSTSEFDEDSVPSTPCISDNEDNYSELSDFDPYEMECDYESEKSLEEIQDEIDEAYERIFASLDQLDASIEEVKVTLQ</sequence>
<accession>G0PAP9</accession>
<organism evidence="3">
    <name type="scientific">Caenorhabditis brenneri</name>
    <name type="common">Nematode worm</name>
    <dbReference type="NCBI Taxonomy" id="135651"/>
    <lineage>
        <taxon>Eukaryota</taxon>
        <taxon>Metazoa</taxon>
        <taxon>Ecdysozoa</taxon>
        <taxon>Nematoda</taxon>
        <taxon>Chromadorea</taxon>
        <taxon>Rhabditida</taxon>
        <taxon>Rhabditina</taxon>
        <taxon>Rhabditomorpha</taxon>
        <taxon>Rhabditoidea</taxon>
        <taxon>Rhabditidae</taxon>
        <taxon>Peloderinae</taxon>
        <taxon>Caenorhabditis</taxon>
    </lineage>
</organism>
<dbReference type="Proteomes" id="UP000008068">
    <property type="component" value="Unassembled WGS sequence"/>
</dbReference>
<reference evidence="3" key="1">
    <citation type="submission" date="2011-07" db="EMBL/GenBank/DDBJ databases">
        <authorList>
            <consortium name="Caenorhabditis brenneri Sequencing and Analysis Consortium"/>
            <person name="Wilson R.K."/>
        </authorList>
    </citation>
    <scope>NUCLEOTIDE SEQUENCE [LARGE SCALE GENOMIC DNA]</scope>
    <source>
        <strain evidence="3">PB2801</strain>
    </source>
</reference>
<evidence type="ECO:0000313" key="2">
    <source>
        <dbReference type="EMBL" id="EGT49362.1"/>
    </source>
</evidence>
<gene>
    <name evidence="2" type="ORF">CAEBREN_08390</name>
</gene>
<keyword evidence="3" id="KW-1185">Reference proteome</keyword>
<evidence type="ECO:0000256" key="1">
    <source>
        <dbReference type="SAM" id="MobiDB-lite"/>
    </source>
</evidence>
<feature type="compositionally biased region" description="Polar residues" evidence="1">
    <location>
        <begin position="30"/>
        <end position="43"/>
    </location>
</feature>
<dbReference type="FunCoup" id="G0PAP9">
    <property type="interactions" value="229"/>
</dbReference>
<dbReference type="HOGENOM" id="CLU_2086930_0_0_1"/>
<dbReference type="InParanoid" id="G0PAP9"/>